<feature type="transmembrane region" description="Helical" evidence="16">
    <location>
        <begin position="339"/>
        <end position="360"/>
    </location>
</feature>
<dbReference type="GO" id="GO:1904659">
    <property type="term" value="P:D-glucose transmembrane transport"/>
    <property type="evidence" value="ECO:0007669"/>
    <property type="project" value="TreeGrafter"/>
</dbReference>
<dbReference type="InterPro" id="IPR050820">
    <property type="entry name" value="MFS_Sugar_Transporter"/>
</dbReference>
<evidence type="ECO:0000256" key="9">
    <source>
        <dbReference type="ARBA" id="ARBA00044648"/>
    </source>
</evidence>
<feature type="compositionally biased region" description="Acidic residues" evidence="15">
    <location>
        <begin position="571"/>
        <end position="583"/>
    </location>
</feature>
<comment type="catalytic activity">
    <reaction evidence="9">
        <text>D-glucose(out) = D-glucose(in)</text>
        <dbReference type="Rhea" id="RHEA:60376"/>
        <dbReference type="ChEBI" id="CHEBI:4167"/>
    </reaction>
    <physiologicalReaction direction="left-to-right" evidence="9">
        <dbReference type="Rhea" id="RHEA:60377"/>
    </physiologicalReaction>
</comment>
<evidence type="ECO:0000256" key="14">
    <source>
        <dbReference type="ARBA" id="ARBA00044780"/>
    </source>
</evidence>
<dbReference type="GO" id="GO:0016020">
    <property type="term" value="C:membrane"/>
    <property type="evidence" value="ECO:0007669"/>
    <property type="project" value="UniProtKB-SubCell"/>
</dbReference>
<feature type="transmembrane region" description="Helical" evidence="16">
    <location>
        <begin position="116"/>
        <end position="136"/>
    </location>
</feature>
<dbReference type="InterPro" id="IPR036259">
    <property type="entry name" value="MFS_trans_sf"/>
</dbReference>
<comment type="subcellular location">
    <subcellularLocation>
        <location evidence="1">Membrane</location>
        <topology evidence="1">Multi-pass membrane protein</topology>
    </subcellularLocation>
</comment>
<feature type="transmembrane region" description="Helical" evidence="16">
    <location>
        <begin position="189"/>
        <end position="208"/>
    </location>
</feature>
<feature type="transmembrane region" description="Helical" evidence="16">
    <location>
        <begin position="490"/>
        <end position="509"/>
    </location>
</feature>
<dbReference type="PROSITE" id="PS50850">
    <property type="entry name" value="MFS"/>
    <property type="match status" value="1"/>
</dbReference>
<proteinExistence type="inferred from homology"/>
<feature type="transmembrane region" description="Helical" evidence="16">
    <location>
        <begin position="142"/>
        <end position="168"/>
    </location>
</feature>
<name>A0A7S3K461_9STRA</name>
<reference evidence="18" key="1">
    <citation type="submission" date="2021-01" db="EMBL/GenBank/DDBJ databases">
        <authorList>
            <person name="Corre E."/>
            <person name="Pelletier E."/>
            <person name="Niang G."/>
            <person name="Scheremetjew M."/>
            <person name="Finn R."/>
            <person name="Kale V."/>
            <person name="Holt S."/>
            <person name="Cochrane G."/>
            <person name="Meng A."/>
            <person name="Brown T."/>
            <person name="Cohen L."/>
        </authorList>
    </citation>
    <scope>NUCLEOTIDE SEQUENCE</scope>
    <source>
        <strain evidence="18">CCMP1510</strain>
    </source>
</reference>
<dbReference type="SUPFAM" id="SSF103473">
    <property type="entry name" value="MFS general substrate transporter"/>
    <property type="match status" value="1"/>
</dbReference>
<evidence type="ECO:0000256" key="11">
    <source>
        <dbReference type="ARBA" id="ARBA00044662"/>
    </source>
</evidence>
<feature type="domain" description="Major facilitator superfamily (MFS) profile" evidence="17">
    <location>
        <begin position="37"/>
        <end position="544"/>
    </location>
</feature>
<evidence type="ECO:0000256" key="12">
    <source>
        <dbReference type="ARBA" id="ARBA00044668"/>
    </source>
</evidence>
<dbReference type="InterPro" id="IPR020846">
    <property type="entry name" value="MFS_dom"/>
</dbReference>
<comment type="catalytic activity">
    <reaction evidence="11">
        <text>D-mannose(out) = D-mannose(in)</text>
        <dbReference type="Rhea" id="RHEA:78391"/>
        <dbReference type="ChEBI" id="CHEBI:4208"/>
    </reaction>
    <physiologicalReaction direction="left-to-right" evidence="11">
        <dbReference type="Rhea" id="RHEA:78392"/>
    </physiologicalReaction>
</comment>
<feature type="transmembrane region" description="Helical" evidence="16">
    <location>
        <begin position="515"/>
        <end position="536"/>
    </location>
</feature>
<evidence type="ECO:0000256" key="1">
    <source>
        <dbReference type="ARBA" id="ARBA00004141"/>
    </source>
</evidence>
<dbReference type="EMBL" id="HBIJ01023097">
    <property type="protein sequence ID" value="CAE0374383.1"/>
    <property type="molecule type" value="Transcribed_RNA"/>
</dbReference>
<evidence type="ECO:0000256" key="4">
    <source>
        <dbReference type="ARBA" id="ARBA00022448"/>
    </source>
</evidence>
<comment type="subunit">
    <text evidence="3">Homodimer.</text>
</comment>
<dbReference type="InterPro" id="IPR005828">
    <property type="entry name" value="MFS_sugar_transport-like"/>
</dbReference>
<accession>A0A7S3K461</accession>
<comment type="catalytic activity">
    <reaction evidence="12">
        <text>D-glucosamine(out) = D-glucosamine(in)</text>
        <dbReference type="Rhea" id="RHEA:78423"/>
        <dbReference type="ChEBI" id="CHEBI:58723"/>
    </reaction>
    <physiologicalReaction direction="left-to-right" evidence="12">
        <dbReference type="Rhea" id="RHEA:78424"/>
    </physiologicalReaction>
</comment>
<feature type="transmembrane region" description="Helical" evidence="16">
    <location>
        <begin position="453"/>
        <end position="478"/>
    </location>
</feature>
<evidence type="ECO:0000256" key="5">
    <source>
        <dbReference type="ARBA" id="ARBA00022692"/>
    </source>
</evidence>
<dbReference type="Gene3D" id="1.20.1250.20">
    <property type="entry name" value="MFS general substrate transporter like domains"/>
    <property type="match status" value="2"/>
</dbReference>
<keyword evidence="5 16" id="KW-0812">Transmembrane</keyword>
<feature type="transmembrane region" description="Helical" evidence="16">
    <location>
        <begin position="83"/>
        <end position="104"/>
    </location>
</feature>
<sequence length="691" mass="73744">MREDVSIEEDLMIPKAVEYKGSVFSWHSVYLNTVILIGAVPSLGGLLFGYDIGATSYALAQLEKGASSSAAVVWADTLASSNLLKGCFGAASIAGALCSSFALFSVADTIGRLGEMFVATIFFLFGIILIMASGMSSLSTSIGGGLACVILGKFSFGIGAGFATHAAPTYMAELAPARLRGYMIAGKEAMMSVGIVLGNGIGFAYRGVDLGWVVIYVIALPIVCLYGLGISVLPFSARWLVMKGRISEARAALARIHRHPDALRTTLDEIVTNERVENTHQTTSRQHLKSVSEEARASPAVLSALKAALGLVVLQQLTGQPSVLYFATTIFRKAGITEAAPLIVAIVKLFATIYSCFLVERRGRRKLLLAGTAIMATSLFILALALATNYSAGGAYFSDDDQSITTNETNTTSRKLFMDQNTTYFEPPWLHQKFGPRAFSHTGGNNGLGAMDLVSIGSMIGSVIGYQIGFGPICWLLLSELFASHLRARVVALGIQLNFATNLLVSLAFPSLLHFAGAALTFVLFGIICVYSYHFIVRFVPETKGLTLEEIQHILIMMPRTEDGALPENSMDTDTDDEDENDPEYGTSAAAADRRRRRGLEPPFAGIAQVISPSASTPLCSSSSPPSSSSSAEEATFLGGIHHQANSAIIINTSDPEASSRLLPNADVAFSSPSSEHSFAEPEQQQQHITL</sequence>
<feature type="transmembrane region" description="Helical" evidence="16">
    <location>
        <begin position="214"/>
        <end position="235"/>
    </location>
</feature>
<organism evidence="18">
    <name type="scientific">Aureoumbra lagunensis</name>
    <dbReference type="NCBI Taxonomy" id="44058"/>
    <lineage>
        <taxon>Eukaryota</taxon>
        <taxon>Sar</taxon>
        <taxon>Stramenopiles</taxon>
        <taxon>Ochrophyta</taxon>
        <taxon>Pelagophyceae</taxon>
        <taxon>Pelagomonadales</taxon>
        <taxon>Aureoumbra</taxon>
    </lineage>
</organism>
<comment type="catalytic activity">
    <reaction evidence="10">
        <text>D-xylose(out) = D-xylose(in)</text>
        <dbReference type="Rhea" id="RHEA:78427"/>
        <dbReference type="ChEBI" id="CHEBI:53455"/>
    </reaction>
    <physiologicalReaction direction="left-to-right" evidence="10">
        <dbReference type="Rhea" id="RHEA:78428"/>
    </physiologicalReaction>
</comment>
<evidence type="ECO:0000256" key="15">
    <source>
        <dbReference type="SAM" id="MobiDB-lite"/>
    </source>
</evidence>
<keyword evidence="4" id="KW-0813">Transport</keyword>
<feature type="compositionally biased region" description="Low complexity" evidence="15">
    <location>
        <begin position="615"/>
        <end position="631"/>
    </location>
</feature>
<protein>
    <recommendedName>
        <fullName evidence="14">Hexose transporter 1</fullName>
    </recommendedName>
</protein>
<dbReference type="AlphaFoldDB" id="A0A7S3K461"/>
<evidence type="ECO:0000256" key="2">
    <source>
        <dbReference type="ARBA" id="ARBA00010992"/>
    </source>
</evidence>
<dbReference type="GO" id="GO:0022857">
    <property type="term" value="F:transmembrane transporter activity"/>
    <property type="evidence" value="ECO:0007669"/>
    <property type="project" value="InterPro"/>
</dbReference>
<dbReference type="PANTHER" id="PTHR48023">
    <property type="entry name" value="D-XYLOSE-PROTON SYMPORTER-LIKE 2"/>
    <property type="match status" value="1"/>
</dbReference>
<evidence type="ECO:0000259" key="17">
    <source>
        <dbReference type="PROSITE" id="PS50850"/>
    </source>
</evidence>
<dbReference type="PRINTS" id="PR00171">
    <property type="entry name" value="SUGRTRNSPORT"/>
</dbReference>
<evidence type="ECO:0000256" key="6">
    <source>
        <dbReference type="ARBA" id="ARBA00022989"/>
    </source>
</evidence>
<evidence type="ECO:0000256" key="8">
    <source>
        <dbReference type="ARBA" id="ARBA00044637"/>
    </source>
</evidence>
<comment type="catalytic activity">
    <reaction evidence="8">
        <text>D-galactose(in) = D-galactose(out)</text>
        <dbReference type="Rhea" id="RHEA:34915"/>
        <dbReference type="ChEBI" id="CHEBI:4139"/>
    </reaction>
    <physiologicalReaction direction="right-to-left" evidence="8">
        <dbReference type="Rhea" id="RHEA:34917"/>
    </physiologicalReaction>
</comment>
<evidence type="ECO:0000256" key="7">
    <source>
        <dbReference type="ARBA" id="ARBA00023136"/>
    </source>
</evidence>
<keyword evidence="6 16" id="KW-1133">Transmembrane helix</keyword>
<evidence type="ECO:0000256" key="16">
    <source>
        <dbReference type="SAM" id="Phobius"/>
    </source>
</evidence>
<feature type="transmembrane region" description="Helical" evidence="16">
    <location>
        <begin position="367"/>
        <end position="387"/>
    </location>
</feature>
<evidence type="ECO:0000256" key="13">
    <source>
        <dbReference type="ARBA" id="ARBA00044710"/>
    </source>
</evidence>
<feature type="region of interest" description="Disordered" evidence="15">
    <location>
        <begin position="615"/>
        <end position="634"/>
    </location>
</feature>
<evidence type="ECO:0000313" key="18">
    <source>
        <dbReference type="EMBL" id="CAE0374383.1"/>
    </source>
</evidence>
<gene>
    <name evidence="18" type="ORF">ALAG00032_LOCUS15186</name>
</gene>
<evidence type="ECO:0000256" key="3">
    <source>
        <dbReference type="ARBA" id="ARBA00011738"/>
    </source>
</evidence>
<feature type="compositionally biased region" description="Polar residues" evidence="15">
    <location>
        <begin position="671"/>
        <end position="691"/>
    </location>
</feature>
<comment type="catalytic activity">
    <reaction evidence="13">
        <text>D-fructose(out) = D-fructose(in)</text>
        <dbReference type="Rhea" id="RHEA:60372"/>
        <dbReference type="ChEBI" id="CHEBI:37721"/>
    </reaction>
    <physiologicalReaction direction="left-to-right" evidence="13">
        <dbReference type="Rhea" id="RHEA:60373"/>
    </physiologicalReaction>
</comment>
<feature type="region of interest" description="Disordered" evidence="15">
    <location>
        <begin position="563"/>
        <end position="596"/>
    </location>
</feature>
<evidence type="ECO:0000256" key="10">
    <source>
        <dbReference type="ARBA" id="ARBA00044656"/>
    </source>
</evidence>
<dbReference type="InterPro" id="IPR003663">
    <property type="entry name" value="Sugar/inositol_transpt"/>
</dbReference>
<dbReference type="Pfam" id="PF00083">
    <property type="entry name" value="Sugar_tr"/>
    <property type="match status" value="2"/>
</dbReference>
<feature type="transmembrane region" description="Helical" evidence="16">
    <location>
        <begin position="29"/>
        <end position="50"/>
    </location>
</feature>
<keyword evidence="7 16" id="KW-0472">Membrane</keyword>
<comment type="similarity">
    <text evidence="2">Belongs to the major facilitator superfamily. Sugar transporter (TC 2.A.1.1) family.</text>
</comment>
<feature type="region of interest" description="Disordered" evidence="15">
    <location>
        <begin position="658"/>
        <end position="691"/>
    </location>
</feature>
<dbReference type="PANTHER" id="PTHR48023:SF4">
    <property type="entry name" value="D-XYLOSE-PROTON SYMPORTER-LIKE 2"/>
    <property type="match status" value="1"/>
</dbReference>